<evidence type="ECO:0000313" key="4">
    <source>
        <dbReference type="Proteomes" id="UP000256310"/>
    </source>
</evidence>
<feature type="transmembrane region" description="Helical" evidence="1">
    <location>
        <begin position="20"/>
        <end position="46"/>
    </location>
</feature>
<name>A0A3D9FFB2_9SPHN</name>
<feature type="transmembrane region" description="Helical" evidence="1">
    <location>
        <begin position="121"/>
        <end position="136"/>
    </location>
</feature>
<dbReference type="EMBL" id="QRDP01000004">
    <property type="protein sequence ID" value="RED16433.1"/>
    <property type="molecule type" value="Genomic_DNA"/>
</dbReference>
<keyword evidence="1" id="KW-1133">Transmembrane helix</keyword>
<keyword evidence="1" id="KW-0812">Transmembrane</keyword>
<dbReference type="Pfam" id="PF04235">
    <property type="entry name" value="DUF418"/>
    <property type="match status" value="1"/>
</dbReference>
<dbReference type="InterPro" id="IPR052529">
    <property type="entry name" value="Bact_Transport_Assoc"/>
</dbReference>
<dbReference type="Proteomes" id="UP000256310">
    <property type="component" value="Unassembled WGS sequence"/>
</dbReference>
<feature type="transmembrane region" description="Helical" evidence="1">
    <location>
        <begin position="269"/>
        <end position="287"/>
    </location>
</feature>
<dbReference type="InterPro" id="IPR007349">
    <property type="entry name" value="DUF418"/>
</dbReference>
<feature type="transmembrane region" description="Helical" evidence="1">
    <location>
        <begin position="369"/>
        <end position="386"/>
    </location>
</feature>
<feature type="transmembrane region" description="Helical" evidence="1">
    <location>
        <begin position="299"/>
        <end position="321"/>
    </location>
</feature>
<comment type="caution">
    <text evidence="3">The sequence shown here is derived from an EMBL/GenBank/DDBJ whole genome shotgun (WGS) entry which is preliminary data.</text>
</comment>
<organism evidence="3 4">
    <name type="scientific">Parasphingopyxis lamellibrachiae</name>
    <dbReference type="NCBI Taxonomy" id="680125"/>
    <lineage>
        <taxon>Bacteria</taxon>
        <taxon>Pseudomonadati</taxon>
        <taxon>Pseudomonadota</taxon>
        <taxon>Alphaproteobacteria</taxon>
        <taxon>Sphingomonadales</taxon>
        <taxon>Sphingomonadaceae</taxon>
        <taxon>Parasphingopyxis</taxon>
    </lineage>
</organism>
<dbReference type="PANTHER" id="PTHR30590:SF2">
    <property type="entry name" value="INNER MEMBRANE PROTEIN"/>
    <property type="match status" value="1"/>
</dbReference>
<dbReference type="OrthoDB" id="9807744at2"/>
<evidence type="ECO:0000256" key="1">
    <source>
        <dbReference type="SAM" id="Phobius"/>
    </source>
</evidence>
<dbReference type="PANTHER" id="PTHR30590">
    <property type="entry name" value="INNER MEMBRANE PROTEIN"/>
    <property type="match status" value="1"/>
</dbReference>
<feature type="domain" description="DUF418" evidence="2">
    <location>
        <begin position="249"/>
        <end position="407"/>
    </location>
</feature>
<feature type="transmembrane region" description="Helical" evidence="1">
    <location>
        <begin position="227"/>
        <end position="248"/>
    </location>
</feature>
<dbReference type="RefSeq" id="WP_116235836.1">
    <property type="nucleotide sequence ID" value="NZ_QRDP01000004.1"/>
</dbReference>
<keyword evidence="4" id="KW-1185">Reference proteome</keyword>
<protein>
    <recommendedName>
        <fullName evidence="2">DUF418 domain-containing protein</fullName>
    </recommendedName>
</protein>
<gene>
    <name evidence="3" type="ORF">DFR46_1456</name>
</gene>
<accession>A0A3D9FFB2</accession>
<sequence length="415" mass="45548">MASTASTDSRFISLDVVRGIAVMGILLMNIVAFSLPSAAYFTPLAYGGESPVDLAVWATNFVLADGKMRGLFSVLFGASMLLVIQRAEAKEQSPALTHYSRMTWLLLFGAIHAYAIWYGDILMLYAVIGSIAFFFRKMETHKLVVLGIILIAVQAIFLALLAGSIWLLRESALAPGADAELVRQWLAIDAQFGTMPPDKLAEELARYRGNYADILAHRLGPGFWDPIQANLTAALDTLGLMLLGMAGLKSGFLTGEWDRASYARYARTGYLIGLPLLTGIALITMANGFDAVTIFALDFAAQTAINPAVILAHAALILYWVKSSAGSQFIARVGAAGRAAFTNYIGTSLVCTTIFYGYGFGLYGELSRTALYIVVLCVWVLILLWSKPWLERFRYGPLEWLWRSLARRELQPIRK</sequence>
<keyword evidence="1" id="KW-0472">Membrane</keyword>
<proteinExistence type="predicted"/>
<reference evidence="3 4" key="1">
    <citation type="submission" date="2018-07" db="EMBL/GenBank/DDBJ databases">
        <title>Genomic Encyclopedia of Type Strains, Phase IV (KMG-IV): sequencing the most valuable type-strain genomes for metagenomic binning, comparative biology and taxonomic classification.</title>
        <authorList>
            <person name="Goeker M."/>
        </authorList>
    </citation>
    <scope>NUCLEOTIDE SEQUENCE [LARGE SCALE GENOMIC DNA]</scope>
    <source>
        <strain evidence="3 4">DSM 26725</strain>
    </source>
</reference>
<evidence type="ECO:0000259" key="2">
    <source>
        <dbReference type="Pfam" id="PF04235"/>
    </source>
</evidence>
<dbReference type="AlphaFoldDB" id="A0A3D9FFB2"/>
<feature type="transmembrane region" description="Helical" evidence="1">
    <location>
        <begin position="143"/>
        <end position="168"/>
    </location>
</feature>
<feature type="transmembrane region" description="Helical" evidence="1">
    <location>
        <begin position="341"/>
        <end position="363"/>
    </location>
</feature>
<evidence type="ECO:0000313" key="3">
    <source>
        <dbReference type="EMBL" id="RED16433.1"/>
    </source>
</evidence>